<name>A0A512NNR8_9HYPH</name>
<evidence type="ECO:0000256" key="6">
    <source>
        <dbReference type="ARBA" id="ARBA00047939"/>
    </source>
</evidence>
<organism evidence="9 10">
    <name type="scientific">Reyranella soli</name>
    <dbReference type="NCBI Taxonomy" id="1230389"/>
    <lineage>
        <taxon>Bacteria</taxon>
        <taxon>Pseudomonadati</taxon>
        <taxon>Pseudomonadota</taxon>
        <taxon>Alphaproteobacteria</taxon>
        <taxon>Hyphomicrobiales</taxon>
        <taxon>Reyranellaceae</taxon>
        <taxon>Reyranella</taxon>
    </lineage>
</organism>
<dbReference type="EC" id="2.7.7.108" evidence="5"/>
<evidence type="ECO:0000256" key="5">
    <source>
        <dbReference type="ARBA" id="ARBA00034531"/>
    </source>
</evidence>
<dbReference type="PROSITE" id="PS51459">
    <property type="entry name" value="FIDO"/>
    <property type="match status" value="1"/>
</dbReference>
<evidence type="ECO:0000256" key="3">
    <source>
        <dbReference type="ARBA" id="ARBA00022741"/>
    </source>
</evidence>
<keyword evidence="2" id="KW-0548">Nucleotidyltransferase</keyword>
<evidence type="ECO:0000313" key="10">
    <source>
        <dbReference type="Proteomes" id="UP000321058"/>
    </source>
</evidence>
<evidence type="ECO:0000313" key="9">
    <source>
        <dbReference type="EMBL" id="GEP60606.1"/>
    </source>
</evidence>
<dbReference type="GO" id="GO:0005524">
    <property type="term" value="F:ATP binding"/>
    <property type="evidence" value="ECO:0007669"/>
    <property type="project" value="UniProtKB-KW"/>
</dbReference>
<dbReference type="InterPro" id="IPR036597">
    <property type="entry name" value="Fido-like_dom_sf"/>
</dbReference>
<evidence type="ECO:0000256" key="7">
    <source>
        <dbReference type="ARBA" id="ARBA00048696"/>
    </source>
</evidence>
<keyword evidence="10" id="KW-1185">Reference proteome</keyword>
<evidence type="ECO:0000259" key="8">
    <source>
        <dbReference type="PROSITE" id="PS51459"/>
    </source>
</evidence>
<feature type="domain" description="Fido" evidence="8">
    <location>
        <begin position="1"/>
        <end position="72"/>
    </location>
</feature>
<dbReference type="GO" id="GO:0051302">
    <property type="term" value="P:regulation of cell division"/>
    <property type="evidence" value="ECO:0007669"/>
    <property type="project" value="TreeGrafter"/>
</dbReference>
<dbReference type="AlphaFoldDB" id="A0A512NNR8"/>
<comment type="caution">
    <text evidence="9">The sequence shown here is derived from an EMBL/GenBank/DDBJ whole genome shotgun (WGS) entry which is preliminary data.</text>
</comment>
<evidence type="ECO:0000256" key="1">
    <source>
        <dbReference type="ARBA" id="ARBA00022679"/>
    </source>
</evidence>
<accession>A0A512NNR8</accession>
<dbReference type="Pfam" id="PF02661">
    <property type="entry name" value="Fic"/>
    <property type="match status" value="1"/>
</dbReference>
<dbReference type="GO" id="GO:0070733">
    <property type="term" value="F:AMPylase activity"/>
    <property type="evidence" value="ECO:0007669"/>
    <property type="project" value="UniProtKB-EC"/>
</dbReference>
<dbReference type="PANTHER" id="PTHR39560">
    <property type="entry name" value="PROTEIN ADENYLYLTRANSFERASE FIC-RELATED"/>
    <property type="match status" value="1"/>
</dbReference>
<gene>
    <name evidence="9" type="ORF">RSO01_77720</name>
</gene>
<dbReference type="PANTHER" id="PTHR39560:SF1">
    <property type="entry name" value="PROTEIN ADENYLYLTRANSFERASE FIC-RELATED"/>
    <property type="match status" value="1"/>
</dbReference>
<keyword evidence="4" id="KW-0067">ATP-binding</keyword>
<reference evidence="9 10" key="1">
    <citation type="submission" date="2019-07" db="EMBL/GenBank/DDBJ databases">
        <title>Whole genome shotgun sequence of Reyranella soli NBRC 108950.</title>
        <authorList>
            <person name="Hosoyama A."/>
            <person name="Uohara A."/>
            <person name="Ohji S."/>
            <person name="Ichikawa N."/>
        </authorList>
    </citation>
    <scope>NUCLEOTIDE SEQUENCE [LARGE SCALE GENOMIC DNA]</scope>
    <source>
        <strain evidence="9 10">NBRC 108950</strain>
    </source>
</reference>
<sequence length="74" mass="8361">MAAHFLATLNAIHPFREGNGRTQMIFLELLAAQAGYVLALERLEPDRFLAAMIRSFNSDERLLATEIRRMLEAG</sequence>
<comment type="catalytic activity">
    <reaction evidence="7">
        <text>L-tyrosyl-[protein] + ATP = O-(5'-adenylyl)-L-tyrosyl-[protein] + diphosphate</text>
        <dbReference type="Rhea" id="RHEA:54288"/>
        <dbReference type="Rhea" id="RHEA-COMP:10136"/>
        <dbReference type="Rhea" id="RHEA-COMP:13846"/>
        <dbReference type="ChEBI" id="CHEBI:30616"/>
        <dbReference type="ChEBI" id="CHEBI:33019"/>
        <dbReference type="ChEBI" id="CHEBI:46858"/>
        <dbReference type="ChEBI" id="CHEBI:83624"/>
        <dbReference type="EC" id="2.7.7.108"/>
    </reaction>
</comment>
<comment type="catalytic activity">
    <reaction evidence="6">
        <text>L-threonyl-[protein] + ATP = 3-O-(5'-adenylyl)-L-threonyl-[protein] + diphosphate</text>
        <dbReference type="Rhea" id="RHEA:54292"/>
        <dbReference type="Rhea" id="RHEA-COMP:11060"/>
        <dbReference type="Rhea" id="RHEA-COMP:13847"/>
        <dbReference type="ChEBI" id="CHEBI:30013"/>
        <dbReference type="ChEBI" id="CHEBI:30616"/>
        <dbReference type="ChEBI" id="CHEBI:33019"/>
        <dbReference type="ChEBI" id="CHEBI:138113"/>
        <dbReference type="EC" id="2.7.7.108"/>
    </reaction>
</comment>
<keyword evidence="1" id="KW-0808">Transferase</keyword>
<proteinExistence type="predicted"/>
<evidence type="ECO:0000256" key="2">
    <source>
        <dbReference type="ARBA" id="ARBA00022695"/>
    </source>
</evidence>
<dbReference type="InterPro" id="IPR003812">
    <property type="entry name" value="Fido"/>
</dbReference>
<dbReference type="Proteomes" id="UP000321058">
    <property type="component" value="Unassembled WGS sequence"/>
</dbReference>
<keyword evidence="3" id="KW-0547">Nucleotide-binding</keyword>
<dbReference type="RefSeq" id="WP_308933112.1">
    <property type="nucleotide sequence ID" value="NZ_BKAJ01000172.1"/>
</dbReference>
<dbReference type="Gene3D" id="1.10.3290.10">
    <property type="entry name" value="Fido-like domain"/>
    <property type="match status" value="1"/>
</dbReference>
<evidence type="ECO:0000256" key="4">
    <source>
        <dbReference type="ARBA" id="ARBA00022840"/>
    </source>
</evidence>
<dbReference type="EMBL" id="BKAJ01000172">
    <property type="protein sequence ID" value="GEP60606.1"/>
    <property type="molecule type" value="Genomic_DNA"/>
</dbReference>
<dbReference type="SUPFAM" id="SSF140931">
    <property type="entry name" value="Fic-like"/>
    <property type="match status" value="1"/>
</dbReference>
<protein>
    <recommendedName>
        <fullName evidence="5">protein adenylyltransferase</fullName>
        <ecNumber evidence="5">2.7.7.108</ecNumber>
    </recommendedName>
</protein>